<feature type="region of interest" description="Disordered" evidence="1">
    <location>
        <begin position="29"/>
        <end position="92"/>
    </location>
</feature>
<protein>
    <submittedName>
        <fullName evidence="2">Uncharacterized protein</fullName>
    </submittedName>
</protein>
<dbReference type="STRING" id="1592317.DPF_2193"/>
<dbReference type="Proteomes" id="UP000095200">
    <property type="component" value="Unassembled WGS sequence"/>
</dbReference>
<evidence type="ECO:0000313" key="3">
    <source>
        <dbReference type="Proteomes" id="UP000095200"/>
    </source>
</evidence>
<sequence>MKKLILIISLTLVTGMLVAAGIFFLHKATSNAPSPQPRPAASNGTRGAMTDPQRWQITLQNPVNNATTDGTQITPTLSREASNTTSPAPTEDSRVTLDFIDDLVDLALEHYHPAHSLTNPGPKGRLDLTSTMLNMRYGLSLQGLDQDGEDMGAVRKAILAHVLSPRTLDLLFQLYGQECILRADEKLGRVRKPFPGTSGTPVEKPLTTKQKQEFFHLYGQKLRDMGNIFQAIGTMDHFADTMTNHLRLRTELNTAYYTFWQLNESNASEARIDEAATDIKNAILAFDRNKRALVASITTKAHPLMTREGDILYMAQWAFRRISTQSVPMDIIEALGKNLTTLGDDFARHGDQLE</sequence>
<name>A0A194AHA7_9BACT</name>
<reference evidence="3" key="1">
    <citation type="submission" date="2016-06" db="EMBL/GenBank/DDBJ databases">
        <title>Draft genome sequence of Desulfoplanes formicivorans strain Pf12B.</title>
        <authorList>
            <person name="Watanabe M."/>
            <person name="Kojima H."/>
            <person name="Fukui M."/>
        </authorList>
    </citation>
    <scope>NUCLEOTIDE SEQUENCE [LARGE SCALE GENOMIC DNA]</scope>
    <source>
        <strain evidence="3">Pf12B</strain>
    </source>
</reference>
<dbReference type="AlphaFoldDB" id="A0A194AHA7"/>
<dbReference type="RefSeq" id="WP_069859687.1">
    <property type="nucleotide sequence ID" value="NZ_BDFE01000017.1"/>
</dbReference>
<dbReference type="OrthoDB" id="5471817at2"/>
<comment type="caution">
    <text evidence="2">The sequence shown here is derived from an EMBL/GenBank/DDBJ whole genome shotgun (WGS) entry which is preliminary data.</text>
</comment>
<accession>A0A194AHA7</accession>
<feature type="compositionally biased region" description="Polar residues" evidence="1">
    <location>
        <begin position="53"/>
        <end position="88"/>
    </location>
</feature>
<evidence type="ECO:0000256" key="1">
    <source>
        <dbReference type="SAM" id="MobiDB-lite"/>
    </source>
</evidence>
<gene>
    <name evidence="2" type="ORF">DPF_2193</name>
</gene>
<keyword evidence="3" id="KW-1185">Reference proteome</keyword>
<proteinExistence type="predicted"/>
<evidence type="ECO:0000313" key="2">
    <source>
        <dbReference type="EMBL" id="GAU09467.1"/>
    </source>
</evidence>
<dbReference type="EMBL" id="BDFE01000017">
    <property type="protein sequence ID" value="GAU09467.1"/>
    <property type="molecule type" value="Genomic_DNA"/>
</dbReference>
<organism evidence="2 3">
    <name type="scientific">Desulfoplanes formicivorans</name>
    <dbReference type="NCBI Taxonomy" id="1592317"/>
    <lineage>
        <taxon>Bacteria</taxon>
        <taxon>Pseudomonadati</taxon>
        <taxon>Thermodesulfobacteriota</taxon>
        <taxon>Desulfovibrionia</taxon>
        <taxon>Desulfovibrionales</taxon>
        <taxon>Desulfoplanaceae</taxon>
        <taxon>Desulfoplanes</taxon>
    </lineage>
</organism>